<sequence length="821" mass="85442">MATSARPGGRQVNLLQALALLLAFLLIAGVGGVLAAGLVLPAVAGASVVADATTEVFDDLPTELDEQPLSQKSTVLANDGTTVLATFYLENRIVVPLEAIAPVMQQAVVATEDKRFFEHGGIDPTGMVRAAAKNALTDDVEGASTLTQQYVKNVLIEAAAREGDTDAIAAAREAEGTAGVSRKLREAKLAIALEQKYSKEEILARYLNIASFGASVYGVEAASQFYFSKPAAELNYLEAATLAGVTQSPTKWDPVVNPENSTSRRNTVLGLMLAQDIIDRAQYDAGIATPLVSVEEGGYLNVQGTGLGCMTANAVAQSGYFCDYVTKVITNNPAFGETPEQRKQLLYRGGLTITTTLDPRMQAIADAEVKAGIPVDDPSGVASAISVVEPGTGKILAMAQNRIYNNTSTAGDRETAVNYNTDSAYGSSKGFAPGSTFKPFTLAQWLKEGRSLNETIDARKMTYQLREFNAPCTNLGGGEYKFGNAEGTGGVMSVMDATRNSVNSGYIRMASELNLCGILDTAKSLGIHQANGSDFKVVAANVLGSDSVAPLTMAAAFAAFAANGTFCEPIAITRVVDAAGAELPVPSSNCRQALEPRIASAMNYALSQVWQGTARGLGGLGDRPSAGKTGTTSQNEYTWFVGYTPQLATAVWAGYPDAMVPVQGVTINGRYVRNAYGSTVAAPTWQRFMRQASEGMPVVPFPAASPTEIEGQRGAVPDVVGRSEADARATLRGAGFNVRTSGQQAPSSAPAGTVGSTSPGAGARVARGAMITLVISSGPATQPAENTVAPPPRGPEGDAGDRNGDGRGGDGRGGDGRGNRD</sequence>
<evidence type="ECO:0000256" key="11">
    <source>
        <dbReference type="ARBA" id="ARBA00023316"/>
    </source>
</evidence>
<proteinExistence type="inferred from homology"/>
<keyword evidence="10" id="KW-0511">Multifunctional enzyme</keyword>
<feature type="region of interest" description="Disordered" evidence="14">
    <location>
        <begin position="733"/>
        <end position="762"/>
    </location>
</feature>
<dbReference type="RefSeq" id="WP_169322637.1">
    <property type="nucleotide sequence ID" value="NZ_JABCJJ010000001.1"/>
</dbReference>
<dbReference type="PROSITE" id="PS51178">
    <property type="entry name" value="PASTA"/>
    <property type="match status" value="1"/>
</dbReference>
<evidence type="ECO:0000256" key="6">
    <source>
        <dbReference type="ARBA" id="ARBA00022679"/>
    </source>
</evidence>
<dbReference type="GO" id="GO:0071555">
    <property type="term" value="P:cell wall organization"/>
    <property type="evidence" value="ECO:0007669"/>
    <property type="project" value="UniProtKB-KW"/>
</dbReference>
<evidence type="ECO:0000256" key="2">
    <source>
        <dbReference type="ARBA" id="ARBA00007739"/>
    </source>
</evidence>
<feature type="region of interest" description="Disordered" evidence="14">
    <location>
        <begin position="777"/>
        <end position="821"/>
    </location>
</feature>
<keyword evidence="4" id="KW-0645">Protease</keyword>
<dbReference type="Pfam" id="PF00912">
    <property type="entry name" value="Transgly"/>
    <property type="match status" value="1"/>
</dbReference>
<evidence type="ECO:0000313" key="17">
    <source>
        <dbReference type="Proteomes" id="UP000562124"/>
    </source>
</evidence>
<feature type="compositionally biased region" description="Polar residues" evidence="14">
    <location>
        <begin position="738"/>
        <end position="747"/>
    </location>
</feature>
<keyword evidence="7" id="KW-0378">Hydrolase</keyword>
<evidence type="ECO:0000256" key="9">
    <source>
        <dbReference type="ARBA" id="ARBA00022984"/>
    </source>
</evidence>
<dbReference type="EMBL" id="JABCJJ010000001">
    <property type="protein sequence ID" value="NMR18706.1"/>
    <property type="molecule type" value="Genomic_DNA"/>
</dbReference>
<dbReference type="Gene3D" id="3.30.10.20">
    <property type="match status" value="1"/>
</dbReference>
<feature type="compositionally biased region" description="Basic and acidic residues" evidence="14">
    <location>
        <begin position="795"/>
        <end position="821"/>
    </location>
</feature>
<dbReference type="GO" id="GO:0006508">
    <property type="term" value="P:proteolysis"/>
    <property type="evidence" value="ECO:0007669"/>
    <property type="project" value="UniProtKB-KW"/>
</dbReference>
<evidence type="ECO:0000259" key="15">
    <source>
        <dbReference type="PROSITE" id="PS51178"/>
    </source>
</evidence>
<comment type="similarity">
    <text evidence="1">In the C-terminal section; belongs to the transpeptidase family.</text>
</comment>
<keyword evidence="5" id="KW-0328">Glycosyltransferase</keyword>
<protein>
    <submittedName>
        <fullName evidence="16">Penicillin-binding protein</fullName>
    </submittedName>
</protein>
<dbReference type="InterPro" id="IPR001460">
    <property type="entry name" value="PCN-bd_Tpept"/>
</dbReference>
<dbReference type="SMART" id="SM00740">
    <property type="entry name" value="PASTA"/>
    <property type="match status" value="1"/>
</dbReference>
<comment type="similarity">
    <text evidence="2">In the N-terminal section; belongs to the glycosyltransferase 51 family.</text>
</comment>
<evidence type="ECO:0000256" key="12">
    <source>
        <dbReference type="ARBA" id="ARBA00034000"/>
    </source>
</evidence>
<keyword evidence="6" id="KW-0808">Transferase</keyword>
<dbReference type="GO" id="GO:0008360">
    <property type="term" value="P:regulation of cell shape"/>
    <property type="evidence" value="ECO:0007669"/>
    <property type="project" value="UniProtKB-KW"/>
</dbReference>
<dbReference type="InterPro" id="IPR012338">
    <property type="entry name" value="Beta-lactam/transpept-like"/>
</dbReference>
<name>A0A7Y0QF52_CELFI</name>
<dbReference type="AlphaFoldDB" id="A0A7Y0QF52"/>
<dbReference type="FunFam" id="1.10.3810.10:FF:000001">
    <property type="entry name" value="Penicillin-binding protein 1A"/>
    <property type="match status" value="1"/>
</dbReference>
<dbReference type="GO" id="GO:0008955">
    <property type="term" value="F:peptidoglycan glycosyltransferase activity"/>
    <property type="evidence" value="ECO:0007669"/>
    <property type="project" value="UniProtKB-EC"/>
</dbReference>
<reference evidence="16 17" key="1">
    <citation type="submission" date="2020-04" db="EMBL/GenBank/DDBJ databases">
        <title>Sequencing and Assembly of C. fimi.</title>
        <authorList>
            <person name="Ramsey A.R."/>
        </authorList>
    </citation>
    <scope>NUCLEOTIDE SEQUENCE [LARGE SCALE GENOMIC DNA]</scope>
    <source>
        <strain evidence="16 17">SB</strain>
    </source>
</reference>
<dbReference type="SUPFAM" id="SSF53955">
    <property type="entry name" value="Lysozyme-like"/>
    <property type="match status" value="1"/>
</dbReference>
<dbReference type="InterPro" id="IPR036950">
    <property type="entry name" value="PBP_transglycosylase"/>
</dbReference>
<dbReference type="InterPro" id="IPR023346">
    <property type="entry name" value="Lysozyme-like_dom_sf"/>
</dbReference>
<dbReference type="GO" id="GO:0008658">
    <property type="term" value="F:penicillin binding"/>
    <property type="evidence" value="ECO:0007669"/>
    <property type="project" value="InterPro"/>
</dbReference>
<evidence type="ECO:0000256" key="8">
    <source>
        <dbReference type="ARBA" id="ARBA00022960"/>
    </source>
</evidence>
<evidence type="ECO:0000256" key="5">
    <source>
        <dbReference type="ARBA" id="ARBA00022676"/>
    </source>
</evidence>
<keyword evidence="3" id="KW-0121">Carboxypeptidase</keyword>
<evidence type="ECO:0000256" key="7">
    <source>
        <dbReference type="ARBA" id="ARBA00022801"/>
    </source>
</evidence>
<dbReference type="PANTHER" id="PTHR32282">
    <property type="entry name" value="BINDING PROTEIN TRANSPEPTIDASE, PUTATIVE-RELATED"/>
    <property type="match status" value="1"/>
</dbReference>
<dbReference type="InterPro" id="IPR001264">
    <property type="entry name" value="Glyco_trans_51"/>
</dbReference>
<organism evidence="16 17">
    <name type="scientific">Cellulomonas fimi</name>
    <dbReference type="NCBI Taxonomy" id="1708"/>
    <lineage>
        <taxon>Bacteria</taxon>
        <taxon>Bacillati</taxon>
        <taxon>Actinomycetota</taxon>
        <taxon>Actinomycetes</taxon>
        <taxon>Micrococcales</taxon>
        <taxon>Cellulomonadaceae</taxon>
        <taxon>Cellulomonas</taxon>
    </lineage>
</organism>
<accession>A0A7Y0QF52</accession>
<evidence type="ECO:0000256" key="4">
    <source>
        <dbReference type="ARBA" id="ARBA00022670"/>
    </source>
</evidence>
<comment type="caution">
    <text evidence="16">The sequence shown here is derived from an EMBL/GenBank/DDBJ whole genome shotgun (WGS) entry which is preliminary data.</text>
</comment>
<keyword evidence="11" id="KW-0961">Cell wall biogenesis/degradation</keyword>
<comment type="catalytic activity">
    <reaction evidence="12">
        <text>Preferential cleavage: (Ac)2-L-Lys-D-Ala-|-D-Ala. Also transpeptidation of peptidyl-alanyl moieties that are N-acyl substituents of D-alanine.</text>
        <dbReference type="EC" id="3.4.16.4"/>
    </reaction>
</comment>
<dbReference type="GO" id="GO:0009002">
    <property type="term" value="F:serine-type D-Ala-D-Ala carboxypeptidase activity"/>
    <property type="evidence" value="ECO:0007669"/>
    <property type="project" value="UniProtKB-EC"/>
</dbReference>
<keyword evidence="9" id="KW-0573">Peptidoglycan synthesis</keyword>
<dbReference type="PANTHER" id="PTHR32282:SF33">
    <property type="entry name" value="PEPTIDOGLYCAN GLYCOSYLTRANSFERASE"/>
    <property type="match status" value="1"/>
</dbReference>
<dbReference type="InterPro" id="IPR050396">
    <property type="entry name" value="Glycosyltr_51/Transpeptidase"/>
</dbReference>
<evidence type="ECO:0000313" key="16">
    <source>
        <dbReference type="EMBL" id="NMR18706.1"/>
    </source>
</evidence>
<keyword evidence="17" id="KW-1185">Reference proteome</keyword>
<dbReference type="InterPro" id="IPR005543">
    <property type="entry name" value="PASTA_dom"/>
</dbReference>
<evidence type="ECO:0000256" key="14">
    <source>
        <dbReference type="SAM" id="MobiDB-lite"/>
    </source>
</evidence>
<feature type="domain" description="PASTA" evidence="15">
    <location>
        <begin position="710"/>
        <end position="777"/>
    </location>
</feature>
<comment type="catalytic activity">
    <reaction evidence="13">
        <text>[GlcNAc-(1-&gt;4)-Mur2Ac(oyl-L-Ala-gamma-D-Glu-L-Lys-D-Ala-D-Ala)](n)-di-trans,octa-cis-undecaprenyl diphosphate + beta-D-GlcNAc-(1-&gt;4)-Mur2Ac(oyl-L-Ala-gamma-D-Glu-L-Lys-D-Ala-D-Ala)-di-trans,octa-cis-undecaprenyl diphosphate = [GlcNAc-(1-&gt;4)-Mur2Ac(oyl-L-Ala-gamma-D-Glu-L-Lys-D-Ala-D-Ala)](n+1)-di-trans,octa-cis-undecaprenyl diphosphate + di-trans,octa-cis-undecaprenyl diphosphate + H(+)</text>
        <dbReference type="Rhea" id="RHEA:23708"/>
        <dbReference type="Rhea" id="RHEA-COMP:9602"/>
        <dbReference type="Rhea" id="RHEA-COMP:9603"/>
        <dbReference type="ChEBI" id="CHEBI:15378"/>
        <dbReference type="ChEBI" id="CHEBI:58405"/>
        <dbReference type="ChEBI" id="CHEBI:60033"/>
        <dbReference type="ChEBI" id="CHEBI:78435"/>
        <dbReference type="EC" id="2.4.99.28"/>
    </reaction>
</comment>
<evidence type="ECO:0000256" key="10">
    <source>
        <dbReference type="ARBA" id="ARBA00023268"/>
    </source>
</evidence>
<gene>
    <name evidence="16" type="ORF">HIR71_00445</name>
</gene>
<keyword evidence="8" id="KW-0133">Cell shape</keyword>
<evidence type="ECO:0000256" key="1">
    <source>
        <dbReference type="ARBA" id="ARBA00007090"/>
    </source>
</evidence>
<dbReference type="SUPFAM" id="SSF56601">
    <property type="entry name" value="beta-lactamase/transpeptidase-like"/>
    <property type="match status" value="1"/>
</dbReference>
<evidence type="ECO:0000256" key="13">
    <source>
        <dbReference type="ARBA" id="ARBA00049902"/>
    </source>
</evidence>
<dbReference type="GO" id="GO:0009252">
    <property type="term" value="P:peptidoglycan biosynthetic process"/>
    <property type="evidence" value="ECO:0007669"/>
    <property type="project" value="UniProtKB-KW"/>
</dbReference>
<dbReference type="Pfam" id="PF00905">
    <property type="entry name" value="Transpeptidase"/>
    <property type="match status" value="1"/>
</dbReference>
<dbReference type="Pfam" id="PF03793">
    <property type="entry name" value="PASTA"/>
    <property type="match status" value="1"/>
</dbReference>
<dbReference type="GO" id="GO:0030288">
    <property type="term" value="C:outer membrane-bounded periplasmic space"/>
    <property type="evidence" value="ECO:0007669"/>
    <property type="project" value="TreeGrafter"/>
</dbReference>
<dbReference type="Proteomes" id="UP000562124">
    <property type="component" value="Unassembled WGS sequence"/>
</dbReference>
<dbReference type="Gene3D" id="1.10.3810.10">
    <property type="entry name" value="Biosynthetic peptidoglycan transglycosylase-like"/>
    <property type="match status" value="1"/>
</dbReference>
<evidence type="ECO:0000256" key="3">
    <source>
        <dbReference type="ARBA" id="ARBA00022645"/>
    </source>
</evidence>
<dbReference type="CDD" id="cd06577">
    <property type="entry name" value="PASTA_pknB"/>
    <property type="match status" value="1"/>
</dbReference>
<dbReference type="Gene3D" id="3.40.710.10">
    <property type="entry name" value="DD-peptidase/beta-lactamase superfamily"/>
    <property type="match status" value="1"/>
</dbReference>